<dbReference type="PANTHER" id="PTHR42760:SF133">
    <property type="entry name" value="3-OXOACYL-[ACYL-CARRIER-PROTEIN] REDUCTASE"/>
    <property type="match status" value="1"/>
</dbReference>
<dbReference type="GO" id="GO:0016616">
    <property type="term" value="F:oxidoreductase activity, acting on the CH-OH group of donors, NAD or NADP as acceptor"/>
    <property type="evidence" value="ECO:0007669"/>
    <property type="project" value="TreeGrafter"/>
</dbReference>
<dbReference type="SUPFAM" id="SSF51735">
    <property type="entry name" value="NAD(P)-binding Rossmann-fold domains"/>
    <property type="match status" value="1"/>
</dbReference>
<evidence type="ECO:0000256" key="2">
    <source>
        <dbReference type="ARBA" id="ARBA00023002"/>
    </source>
</evidence>
<evidence type="ECO:0000313" key="3">
    <source>
        <dbReference type="EMBL" id="KKQ15522.1"/>
    </source>
</evidence>
<keyword evidence="2" id="KW-0560">Oxidoreductase</keyword>
<reference evidence="3 4" key="1">
    <citation type="journal article" date="2015" name="Nature">
        <title>rRNA introns, odd ribosomes, and small enigmatic genomes across a large radiation of phyla.</title>
        <authorList>
            <person name="Brown C.T."/>
            <person name="Hug L.A."/>
            <person name="Thomas B.C."/>
            <person name="Sharon I."/>
            <person name="Castelle C.J."/>
            <person name="Singh A."/>
            <person name="Wilkins M.J."/>
            <person name="Williams K.H."/>
            <person name="Banfield J.F."/>
        </authorList>
    </citation>
    <scope>NUCLEOTIDE SEQUENCE [LARGE SCALE GENOMIC DNA]</scope>
</reference>
<dbReference type="InterPro" id="IPR002347">
    <property type="entry name" value="SDR_fam"/>
</dbReference>
<dbReference type="GO" id="GO:0006633">
    <property type="term" value="P:fatty acid biosynthetic process"/>
    <property type="evidence" value="ECO:0007669"/>
    <property type="project" value="TreeGrafter"/>
</dbReference>
<dbReference type="PANTHER" id="PTHR42760">
    <property type="entry name" value="SHORT-CHAIN DEHYDROGENASES/REDUCTASES FAMILY MEMBER"/>
    <property type="match status" value="1"/>
</dbReference>
<dbReference type="GO" id="GO:0048038">
    <property type="term" value="F:quinone binding"/>
    <property type="evidence" value="ECO:0007669"/>
    <property type="project" value="TreeGrafter"/>
</dbReference>
<dbReference type="AlphaFoldDB" id="A0A0G0FC36"/>
<dbReference type="Gene3D" id="3.40.50.720">
    <property type="entry name" value="NAD(P)-binding Rossmann-like Domain"/>
    <property type="match status" value="1"/>
</dbReference>
<accession>A0A0G0FC36</accession>
<dbReference type="InterPro" id="IPR036291">
    <property type="entry name" value="NAD(P)-bd_dom_sf"/>
</dbReference>
<dbReference type="CDD" id="cd05233">
    <property type="entry name" value="SDR_c"/>
    <property type="match status" value="1"/>
</dbReference>
<protein>
    <submittedName>
        <fullName evidence="3">(S)-1-phenylethanol dehydrogenase Ped</fullName>
    </submittedName>
</protein>
<comment type="similarity">
    <text evidence="1">Belongs to the short-chain dehydrogenases/reductases (SDR) family.</text>
</comment>
<dbReference type="Pfam" id="PF00106">
    <property type="entry name" value="adh_short"/>
    <property type="match status" value="1"/>
</dbReference>
<dbReference type="Proteomes" id="UP000034448">
    <property type="component" value="Unassembled WGS sequence"/>
</dbReference>
<gene>
    <name evidence="3" type="ORF">US28_C0015G0023</name>
</gene>
<name>A0A0G0FC36_9BACT</name>
<evidence type="ECO:0000313" key="4">
    <source>
        <dbReference type="Proteomes" id="UP000034448"/>
    </source>
</evidence>
<sequence length="283" mass="31196">MDEYFKDKVCLLVGGTRGIGFELARKIYKTGVVLIIGGRDLKTARDAAMAIDESGKKVVGVKIDVNSEVSVNLVLRKLFQKFKKIDFIINTAGVFEPFGPFEKVKFLNHEKVINVNLLGAMRVCYAVLPYMKKNNFGRIILFSGGGIGGNNPLTNASSYYTSKGAIAIFTEVLGKELENSGVTINAILPGQILTDSTRSTFKLTDEQLGPELAKATRKLEKTGGNSVLPVLELVSFLLREDSNHITGRLLSAKWDNISNLSKSLPDGKYKLRRIEGKMYRKAK</sequence>
<proteinExistence type="inferred from homology"/>
<evidence type="ECO:0000256" key="1">
    <source>
        <dbReference type="ARBA" id="ARBA00006484"/>
    </source>
</evidence>
<dbReference type="EMBL" id="LBSJ01000015">
    <property type="protein sequence ID" value="KKQ15522.1"/>
    <property type="molecule type" value="Genomic_DNA"/>
</dbReference>
<dbReference type="PRINTS" id="PR00081">
    <property type="entry name" value="GDHRDH"/>
</dbReference>
<comment type="caution">
    <text evidence="3">The sequence shown here is derived from an EMBL/GenBank/DDBJ whole genome shotgun (WGS) entry which is preliminary data.</text>
</comment>
<organism evidence="3 4">
    <name type="scientific">Candidatus Daviesbacteria bacterium GW2011_GWA1_36_8</name>
    <dbReference type="NCBI Taxonomy" id="1618417"/>
    <lineage>
        <taxon>Bacteria</taxon>
        <taxon>Candidatus Daviesiibacteriota</taxon>
    </lineage>
</organism>